<evidence type="ECO:0000256" key="5">
    <source>
        <dbReference type="ARBA" id="ARBA00023136"/>
    </source>
</evidence>
<feature type="transmembrane region" description="Helical" evidence="6">
    <location>
        <begin position="181"/>
        <end position="204"/>
    </location>
</feature>
<feature type="transmembrane region" description="Helical" evidence="6">
    <location>
        <begin position="70"/>
        <end position="90"/>
    </location>
</feature>
<feature type="transmembrane region" description="Helical" evidence="6">
    <location>
        <begin position="115"/>
        <end position="138"/>
    </location>
</feature>
<proteinExistence type="inferred from homology"/>
<protein>
    <submittedName>
        <fullName evidence="7">FTR1 family protein</fullName>
    </submittedName>
</protein>
<comment type="subcellular location">
    <subcellularLocation>
        <location evidence="1">Membrane</location>
        <topology evidence="1">Multi-pass membrane protein</topology>
    </subcellularLocation>
</comment>
<evidence type="ECO:0000256" key="3">
    <source>
        <dbReference type="ARBA" id="ARBA00022692"/>
    </source>
</evidence>
<reference evidence="7" key="1">
    <citation type="submission" date="2022-08" db="EMBL/GenBank/DDBJ databases">
        <title>Alicyclobacillus dauci DSM2870, complete genome.</title>
        <authorList>
            <person name="Wang Q."/>
            <person name="Cai R."/>
            <person name="Wang Z."/>
        </authorList>
    </citation>
    <scope>NUCLEOTIDE SEQUENCE</scope>
    <source>
        <strain evidence="7">DSM 28700</strain>
    </source>
</reference>
<feature type="transmembrane region" description="Helical" evidence="6">
    <location>
        <begin position="6"/>
        <end position="27"/>
    </location>
</feature>
<evidence type="ECO:0000256" key="6">
    <source>
        <dbReference type="SAM" id="Phobius"/>
    </source>
</evidence>
<keyword evidence="8" id="KW-1185">Reference proteome</keyword>
<dbReference type="EMBL" id="CP104064">
    <property type="protein sequence ID" value="WAH37447.1"/>
    <property type="molecule type" value="Genomic_DNA"/>
</dbReference>
<feature type="transmembrane region" description="Helical" evidence="6">
    <location>
        <begin position="150"/>
        <end position="169"/>
    </location>
</feature>
<name>A0ABY6Z465_9BACL</name>
<organism evidence="7 8">
    <name type="scientific">Alicyclobacillus dauci</name>
    <dbReference type="NCBI Taxonomy" id="1475485"/>
    <lineage>
        <taxon>Bacteria</taxon>
        <taxon>Bacillati</taxon>
        <taxon>Bacillota</taxon>
        <taxon>Bacilli</taxon>
        <taxon>Bacillales</taxon>
        <taxon>Alicyclobacillaceae</taxon>
        <taxon>Alicyclobacillus</taxon>
    </lineage>
</organism>
<dbReference type="PANTHER" id="PTHR31632">
    <property type="entry name" value="IRON TRANSPORTER FTH1"/>
    <property type="match status" value="1"/>
</dbReference>
<comment type="similarity">
    <text evidence="2">Belongs to the oxidase-dependent Fe transporter (OFeT) (TC 9.A.10.1) family.</text>
</comment>
<keyword evidence="3 6" id="KW-0812">Transmembrane</keyword>
<dbReference type="Proteomes" id="UP001164803">
    <property type="component" value="Chromosome"/>
</dbReference>
<feature type="transmembrane region" description="Helical" evidence="6">
    <location>
        <begin position="244"/>
        <end position="262"/>
    </location>
</feature>
<accession>A0ABY6Z465</accession>
<keyword evidence="4 6" id="KW-1133">Transmembrane helix</keyword>
<evidence type="ECO:0000256" key="4">
    <source>
        <dbReference type="ARBA" id="ARBA00022989"/>
    </source>
</evidence>
<dbReference type="PANTHER" id="PTHR31632:SF2">
    <property type="entry name" value="PLASMA MEMBRANE IRON PERMEASE"/>
    <property type="match status" value="1"/>
</dbReference>
<evidence type="ECO:0000256" key="1">
    <source>
        <dbReference type="ARBA" id="ARBA00004141"/>
    </source>
</evidence>
<dbReference type="RefSeq" id="WP_268044942.1">
    <property type="nucleotide sequence ID" value="NZ_CP104064.1"/>
</dbReference>
<evidence type="ECO:0000313" key="7">
    <source>
        <dbReference type="EMBL" id="WAH37447.1"/>
    </source>
</evidence>
<dbReference type="Pfam" id="PF03239">
    <property type="entry name" value="FTR1"/>
    <property type="match status" value="1"/>
</dbReference>
<dbReference type="InterPro" id="IPR004923">
    <property type="entry name" value="FTR1/Fip1/EfeU"/>
</dbReference>
<evidence type="ECO:0000313" key="8">
    <source>
        <dbReference type="Proteomes" id="UP001164803"/>
    </source>
</evidence>
<keyword evidence="5 6" id="KW-0472">Membrane</keyword>
<sequence>MFGASLLVALREGLEISLILGIIFSYLRKVNRSDAFKYVWSGSGLALILAAGLGIILYRLTGQQEWAGQVYLEVVVFIFAVAILSYMTFWMKKNSRSMNRGIQSRIDSALNQGGVFQLIFLAFITVIREVLEMIMFLLAVATQGHGAKPVGLGALIGLLISAAIGFAVYRGTSHINLKLFFQVMGNVLIVVGAGLLGNAVHSAIEAGIIKPVAYVYDLSTVLNSNGTLGAILHAFVGYTDHPSIIQAAVWVIYLIISLVMFNRRGTSLRVTR</sequence>
<evidence type="ECO:0000256" key="2">
    <source>
        <dbReference type="ARBA" id="ARBA00008333"/>
    </source>
</evidence>
<gene>
    <name evidence="7" type="ORF">NZD86_02595</name>
</gene>
<feature type="transmembrane region" description="Helical" evidence="6">
    <location>
        <begin position="39"/>
        <end position="58"/>
    </location>
</feature>